<gene>
    <name evidence="2" type="ORF">SAMN04488003_103193</name>
</gene>
<keyword evidence="3" id="KW-1185">Reference proteome</keyword>
<evidence type="ECO:0000313" key="3">
    <source>
        <dbReference type="Proteomes" id="UP000199585"/>
    </source>
</evidence>
<organism evidence="2 3">
    <name type="scientific">Loktanella fryxellensis</name>
    <dbReference type="NCBI Taxonomy" id="245187"/>
    <lineage>
        <taxon>Bacteria</taxon>
        <taxon>Pseudomonadati</taxon>
        <taxon>Pseudomonadota</taxon>
        <taxon>Alphaproteobacteria</taxon>
        <taxon>Rhodobacterales</taxon>
        <taxon>Roseobacteraceae</taxon>
        <taxon>Loktanella</taxon>
    </lineage>
</organism>
<proteinExistence type="predicted"/>
<name>A0A1H8AJP6_9RHOB</name>
<sequence length="220" mass="23625">MAVRPDAIISRFLTRWLISPAKSSSLSSLCLRPVTSRKTLNLIRLTIHSSSPLPRAGSQRRSSPTMMRKSISTGPMTARVALNAARTRSRSAEWIYAERSSNVTSQSIGMPQRACALSSIAGASVSTCHGHRVTPAASTAQISVCGSHSRPSDLALLPRCTLPAHAVRDRPVPVGSMCRISSPHGAVPGAAFASMQIEWTASPCRAGQTRRWPRVSFRAK</sequence>
<accession>A0A1H8AJP6</accession>
<feature type="compositionally biased region" description="Polar residues" evidence="1">
    <location>
        <begin position="59"/>
        <end position="72"/>
    </location>
</feature>
<feature type="region of interest" description="Disordered" evidence="1">
    <location>
        <begin position="51"/>
        <end position="72"/>
    </location>
</feature>
<evidence type="ECO:0000313" key="2">
    <source>
        <dbReference type="EMBL" id="SEM70743.1"/>
    </source>
</evidence>
<reference evidence="2 3" key="1">
    <citation type="submission" date="2016-10" db="EMBL/GenBank/DDBJ databases">
        <authorList>
            <person name="de Groot N.N."/>
        </authorList>
    </citation>
    <scope>NUCLEOTIDE SEQUENCE [LARGE SCALE GENOMIC DNA]</scope>
    <source>
        <strain evidence="2 3">DSM 16213</strain>
    </source>
</reference>
<evidence type="ECO:0000256" key="1">
    <source>
        <dbReference type="SAM" id="MobiDB-lite"/>
    </source>
</evidence>
<dbReference type="AlphaFoldDB" id="A0A1H8AJP6"/>
<dbReference type="EMBL" id="FOCI01000003">
    <property type="protein sequence ID" value="SEM70743.1"/>
    <property type="molecule type" value="Genomic_DNA"/>
</dbReference>
<dbReference type="Proteomes" id="UP000199585">
    <property type="component" value="Unassembled WGS sequence"/>
</dbReference>
<protein>
    <submittedName>
        <fullName evidence="2">Uncharacterized protein</fullName>
    </submittedName>
</protein>